<gene>
    <name evidence="8 11" type="primary">tilS</name>
    <name evidence="11" type="ORF">GTO91_06385</name>
</gene>
<accession>A0A845KZ73</accession>
<keyword evidence="9" id="KW-0812">Transmembrane</keyword>
<dbReference type="GO" id="GO:0032267">
    <property type="term" value="F:tRNA(Ile)-lysidine synthase activity"/>
    <property type="evidence" value="ECO:0007669"/>
    <property type="project" value="UniProtKB-EC"/>
</dbReference>
<dbReference type="GO" id="GO:0006400">
    <property type="term" value="P:tRNA modification"/>
    <property type="evidence" value="ECO:0007669"/>
    <property type="project" value="UniProtKB-UniRule"/>
</dbReference>
<evidence type="ECO:0000256" key="7">
    <source>
        <dbReference type="ARBA" id="ARBA00048539"/>
    </source>
</evidence>
<dbReference type="NCBIfam" id="TIGR02432">
    <property type="entry name" value="lysidine_TilS_N"/>
    <property type="match status" value="1"/>
</dbReference>
<dbReference type="InterPro" id="IPR012795">
    <property type="entry name" value="tRNA_Ile_lys_synt_N"/>
</dbReference>
<proteinExistence type="inferred from homology"/>
<reference evidence="11 12" key="1">
    <citation type="submission" date="2020-01" db="EMBL/GenBank/DDBJ databases">
        <title>Whole-genome sequence of Heliobacterium undosum DSM 13378.</title>
        <authorList>
            <person name="Kyndt J.A."/>
            <person name="Meyer T.E."/>
        </authorList>
    </citation>
    <scope>NUCLEOTIDE SEQUENCE [LARGE SCALE GENOMIC DNA]</scope>
    <source>
        <strain evidence="11 12">DSM 13378</strain>
    </source>
</reference>
<keyword evidence="5 8" id="KW-0547">Nucleotide-binding</keyword>
<keyword evidence="4 8" id="KW-0819">tRNA processing</keyword>
<dbReference type="CDD" id="cd01992">
    <property type="entry name" value="TilS_N"/>
    <property type="match status" value="1"/>
</dbReference>
<keyword evidence="9" id="KW-0472">Membrane</keyword>
<dbReference type="HAMAP" id="MF_01161">
    <property type="entry name" value="tRNA_Ile_lys_synt"/>
    <property type="match status" value="1"/>
</dbReference>
<evidence type="ECO:0000256" key="3">
    <source>
        <dbReference type="ARBA" id="ARBA00022598"/>
    </source>
</evidence>
<evidence type="ECO:0000256" key="1">
    <source>
        <dbReference type="ARBA" id="ARBA00004496"/>
    </source>
</evidence>
<organism evidence="11 12">
    <name type="scientific">Heliomicrobium undosum</name>
    <dbReference type="NCBI Taxonomy" id="121734"/>
    <lineage>
        <taxon>Bacteria</taxon>
        <taxon>Bacillati</taxon>
        <taxon>Bacillota</taxon>
        <taxon>Clostridia</taxon>
        <taxon>Eubacteriales</taxon>
        <taxon>Heliobacteriaceae</taxon>
        <taxon>Heliomicrobium</taxon>
    </lineage>
</organism>
<evidence type="ECO:0000256" key="6">
    <source>
        <dbReference type="ARBA" id="ARBA00022840"/>
    </source>
</evidence>
<comment type="catalytic activity">
    <reaction evidence="7 8">
        <text>cytidine(34) in tRNA(Ile2) + L-lysine + ATP = lysidine(34) in tRNA(Ile2) + AMP + diphosphate + H(+)</text>
        <dbReference type="Rhea" id="RHEA:43744"/>
        <dbReference type="Rhea" id="RHEA-COMP:10625"/>
        <dbReference type="Rhea" id="RHEA-COMP:10670"/>
        <dbReference type="ChEBI" id="CHEBI:15378"/>
        <dbReference type="ChEBI" id="CHEBI:30616"/>
        <dbReference type="ChEBI" id="CHEBI:32551"/>
        <dbReference type="ChEBI" id="CHEBI:33019"/>
        <dbReference type="ChEBI" id="CHEBI:82748"/>
        <dbReference type="ChEBI" id="CHEBI:83665"/>
        <dbReference type="ChEBI" id="CHEBI:456215"/>
        <dbReference type="EC" id="6.3.4.19"/>
    </reaction>
</comment>
<dbReference type="PANTHER" id="PTHR43033:SF1">
    <property type="entry name" value="TRNA(ILE)-LYSIDINE SYNTHASE-RELATED"/>
    <property type="match status" value="1"/>
</dbReference>
<dbReference type="RefSeq" id="WP_161256549.1">
    <property type="nucleotide sequence ID" value="NZ_WXEY01000004.1"/>
</dbReference>
<keyword evidence="12" id="KW-1185">Reference proteome</keyword>
<protein>
    <recommendedName>
        <fullName evidence="8">tRNA(Ile)-lysidine synthase</fullName>
        <ecNumber evidence="8">6.3.4.19</ecNumber>
    </recommendedName>
    <alternativeName>
        <fullName evidence="8">tRNA(Ile)-2-lysyl-cytidine synthase</fullName>
    </alternativeName>
    <alternativeName>
        <fullName evidence="8">tRNA(Ile)-lysidine synthetase</fullName>
    </alternativeName>
</protein>
<dbReference type="Gene3D" id="1.20.59.20">
    <property type="match status" value="1"/>
</dbReference>
<dbReference type="InterPro" id="IPR012094">
    <property type="entry name" value="tRNA_Ile_lys_synt"/>
</dbReference>
<dbReference type="SUPFAM" id="SSF82829">
    <property type="entry name" value="MesJ substrate recognition domain-like"/>
    <property type="match status" value="1"/>
</dbReference>
<comment type="function">
    <text evidence="8">Ligates lysine onto the cytidine present at position 34 of the AUA codon-specific tRNA(Ile) that contains the anticodon CAU, in an ATP-dependent manner. Cytidine is converted to lysidine, thus changing the amino acid specificity of the tRNA from methionine to isoleucine.</text>
</comment>
<dbReference type="EMBL" id="WXEY01000004">
    <property type="protein sequence ID" value="MZP29332.1"/>
    <property type="molecule type" value="Genomic_DNA"/>
</dbReference>
<sequence>MLDRFLQTLHRRQLIEPQQRVLIAVSGGIDSISLLLLFHQAAPQLDLKLSVAHYHHGLRGEAADGDEAFAAALAGRLGLPFYRERAPEEWWTREPGTKMEAARRLRYDFLGRVAKAADADRIALGHHADDQVETVLFHFLRGSGLRGLAGMPIRRGPYIRPLLTFRRAELEAFLQAERQEWRHDASNDSTLYTRNRIRHGLIPLLHDYNPRFAEAIGRTSRLCVDDADYLDEVTSRELARLTNEEGLDAKGLEALPMAIRRRVLRRYIEAGTGIPDLTPGFEKTEAMLQRLTERGGKSGPVDQAGGHTLVSEAGRLRLYKDLPWKADDGFCRPLPEPGEPGRWQSVAVPEGGGRMRIARWNRIDDRDPLEPGEREICLKPSISALGPLVIRSRRPGDWFYPAGGAGRKKVKDYLIDQKVPRSIRQKIPLLTAGEEVLWIIGYRPDRRFLSTAATTPIIVLRWQGKSI</sequence>
<dbReference type="GO" id="GO:0005524">
    <property type="term" value="F:ATP binding"/>
    <property type="evidence" value="ECO:0007669"/>
    <property type="project" value="UniProtKB-UniRule"/>
</dbReference>
<evidence type="ECO:0000313" key="12">
    <source>
        <dbReference type="Proteomes" id="UP000463470"/>
    </source>
</evidence>
<dbReference type="PANTHER" id="PTHR43033">
    <property type="entry name" value="TRNA(ILE)-LYSIDINE SYNTHASE-RELATED"/>
    <property type="match status" value="1"/>
</dbReference>
<dbReference type="SUPFAM" id="SSF52402">
    <property type="entry name" value="Adenine nucleotide alpha hydrolases-like"/>
    <property type="match status" value="1"/>
</dbReference>
<evidence type="ECO:0000256" key="2">
    <source>
        <dbReference type="ARBA" id="ARBA00022490"/>
    </source>
</evidence>
<dbReference type="InterPro" id="IPR011063">
    <property type="entry name" value="TilS/TtcA_N"/>
</dbReference>
<dbReference type="Proteomes" id="UP000463470">
    <property type="component" value="Unassembled WGS sequence"/>
</dbReference>
<dbReference type="NCBIfam" id="TIGR02433">
    <property type="entry name" value="lysidine_TilS_C"/>
    <property type="match status" value="1"/>
</dbReference>
<feature type="binding site" evidence="8">
    <location>
        <begin position="26"/>
        <end position="31"/>
    </location>
    <ligand>
        <name>ATP</name>
        <dbReference type="ChEBI" id="CHEBI:30616"/>
    </ligand>
</feature>
<dbReference type="InterPro" id="IPR012796">
    <property type="entry name" value="Lysidine-tRNA-synth_C"/>
</dbReference>
<keyword evidence="9" id="KW-1133">Transmembrane helix</keyword>
<name>A0A845KZ73_9FIRM</name>
<dbReference type="SUPFAM" id="SSF56037">
    <property type="entry name" value="PheT/TilS domain"/>
    <property type="match status" value="1"/>
</dbReference>
<comment type="caution">
    <text evidence="11">The sequence shown here is derived from an EMBL/GenBank/DDBJ whole genome shotgun (WGS) entry which is preliminary data.</text>
</comment>
<dbReference type="Gene3D" id="3.40.50.620">
    <property type="entry name" value="HUPs"/>
    <property type="match status" value="1"/>
</dbReference>
<dbReference type="AlphaFoldDB" id="A0A845KZ73"/>
<comment type="subcellular location">
    <subcellularLocation>
        <location evidence="1 8">Cytoplasm</location>
    </subcellularLocation>
</comment>
<evidence type="ECO:0000313" key="11">
    <source>
        <dbReference type="EMBL" id="MZP29332.1"/>
    </source>
</evidence>
<dbReference type="Pfam" id="PF11734">
    <property type="entry name" value="TilS_C"/>
    <property type="match status" value="1"/>
</dbReference>
<feature type="domain" description="Lysidine-tRNA(Ile) synthetase C-terminal" evidence="10">
    <location>
        <begin position="388"/>
        <end position="462"/>
    </location>
</feature>
<dbReference type="InterPro" id="IPR015262">
    <property type="entry name" value="tRNA_Ile_lys_synt_subst-bd"/>
</dbReference>
<keyword evidence="3 8" id="KW-0436">Ligase</keyword>
<keyword evidence="2 8" id="KW-0963">Cytoplasm</keyword>
<evidence type="ECO:0000259" key="10">
    <source>
        <dbReference type="SMART" id="SM00977"/>
    </source>
</evidence>
<dbReference type="OrthoDB" id="9807403at2"/>
<comment type="domain">
    <text evidence="8">The N-terminal region contains the highly conserved SGGXDS motif, predicted to be a P-loop motif involved in ATP binding.</text>
</comment>
<dbReference type="GO" id="GO:0005737">
    <property type="term" value="C:cytoplasm"/>
    <property type="evidence" value="ECO:0007669"/>
    <property type="project" value="UniProtKB-SubCell"/>
</dbReference>
<evidence type="ECO:0000256" key="9">
    <source>
        <dbReference type="SAM" id="Phobius"/>
    </source>
</evidence>
<keyword evidence="6 8" id="KW-0067">ATP-binding</keyword>
<dbReference type="Pfam" id="PF01171">
    <property type="entry name" value="ATP_bind_3"/>
    <property type="match status" value="1"/>
</dbReference>
<feature type="transmembrane region" description="Helical" evidence="9">
    <location>
        <begin position="21"/>
        <end position="39"/>
    </location>
</feature>
<evidence type="ECO:0000256" key="4">
    <source>
        <dbReference type="ARBA" id="ARBA00022694"/>
    </source>
</evidence>
<evidence type="ECO:0000256" key="8">
    <source>
        <dbReference type="HAMAP-Rule" id="MF_01161"/>
    </source>
</evidence>
<evidence type="ECO:0000256" key="5">
    <source>
        <dbReference type="ARBA" id="ARBA00022741"/>
    </source>
</evidence>
<dbReference type="SMART" id="SM00977">
    <property type="entry name" value="TilS_C"/>
    <property type="match status" value="1"/>
</dbReference>
<dbReference type="EC" id="6.3.4.19" evidence="8"/>
<dbReference type="Pfam" id="PF09179">
    <property type="entry name" value="TilS"/>
    <property type="match status" value="1"/>
</dbReference>
<comment type="similarity">
    <text evidence="8">Belongs to the tRNA(Ile)-lysidine synthase family.</text>
</comment>
<dbReference type="InterPro" id="IPR014729">
    <property type="entry name" value="Rossmann-like_a/b/a_fold"/>
</dbReference>